<dbReference type="AlphaFoldDB" id="A0A6C0JVY1"/>
<evidence type="ECO:0000313" key="1">
    <source>
        <dbReference type="EMBL" id="QHU08547.1"/>
    </source>
</evidence>
<dbReference type="SUPFAM" id="SSF52058">
    <property type="entry name" value="L domain-like"/>
    <property type="match status" value="1"/>
</dbReference>
<proteinExistence type="predicted"/>
<reference evidence="1" key="1">
    <citation type="journal article" date="2020" name="Nature">
        <title>Giant virus diversity and host interactions through global metagenomics.</title>
        <authorList>
            <person name="Schulz F."/>
            <person name="Roux S."/>
            <person name="Paez-Espino D."/>
            <person name="Jungbluth S."/>
            <person name="Walsh D.A."/>
            <person name="Denef V.J."/>
            <person name="McMahon K.D."/>
            <person name="Konstantinidis K.T."/>
            <person name="Eloe-Fadrosh E.A."/>
            <person name="Kyrpides N.C."/>
            <person name="Woyke T."/>
        </authorList>
    </citation>
    <scope>NUCLEOTIDE SEQUENCE</scope>
    <source>
        <strain evidence="1">GVMAG-S-1063924-116</strain>
    </source>
</reference>
<protein>
    <submittedName>
        <fullName evidence="1">Uncharacterized protein</fullName>
    </submittedName>
</protein>
<name>A0A6C0JVY1_9ZZZZ</name>
<accession>A0A6C0JVY1</accession>
<sequence>MLSRVWKPIKDTVADFFYTDSSETFVTNELQCDWISKHRVYGNSTTLDIPGAGTVDATLEREYVNTTCDTYSIGLHDPSQSCTFIPPDELTTLSYLGIVPGDVMTTLEYVARKYDCVSFVSYLGGSGGSSHGYVPWCLPLRVRYPTYFKRGIRVKSLRTNDIQILEALRPSALTELIIVVTGKTSLPDFIQTAAKFFKNLSSLTIDLTPLDDLSPIVMAGKLKELADTLVSLDLLSKLPSLVSLRLVGLGYLPFTTDQLSRSTLKWLYIDSLKCDIKTSELPGVERLSIGESSGEAAGGTVYLDSHLNRLDVYLEEPQGSPSNRYVCDLAPNIVTYGSTCADRDRTANARQVVYVCRNE</sequence>
<organism evidence="1">
    <name type="scientific">viral metagenome</name>
    <dbReference type="NCBI Taxonomy" id="1070528"/>
    <lineage>
        <taxon>unclassified sequences</taxon>
        <taxon>metagenomes</taxon>
        <taxon>organismal metagenomes</taxon>
    </lineage>
</organism>
<dbReference type="EMBL" id="MN740698">
    <property type="protein sequence ID" value="QHU08547.1"/>
    <property type="molecule type" value="Genomic_DNA"/>
</dbReference>